<dbReference type="SUPFAM" id="SSF56529">
    <property type="entry name" value="FAH"/>
    <property type="match status" value="1"/>
</dbReference>
<keyword evidence="3" id="KW-1185">Reference proteome</keyword>
<gene>
    <name evidence="2" type="ORF">FOZ76_06620</name>
</gene>
<accession>A0A556AWT4</accession>
<dbReference type="Proteomes" id="UP000318405">
    <property type="component" value="Unassembled WGS sequence"/>
</dbReference>
<comment type="caution">
    <text evidence="2">The sequence shown here is derived from an EMBL/GenBank/DDBJ whole genome shotgun (WGS) entry which is preliminary data.</text>
</comment>
<proteinExistence type="predicted"/>
<name>A0A556AWT4_9BURK</name>
<protein>
    <submittedName>
        <fullName evidence="2">Fumarylacetoacetate hydrolase family protein</fullName>
    </submittedName>
</protein>
<dbReference type="PANTHER" id="PTHR43211:SF1">
    <property type="entry name" value="BLL6422 PROTEIN"/>
    <property type="match status" value="1"/>
</dbReference>
<dbReference type="PANTHER" id="PTHR43211">
    <property type="entry name" value="FUMARYLACETOACETATE HYDROLASE"/>
    <property type="match status" value="1"/>
</dbReference>
<evidence type="ECO:0000313" key="3">
    <source>
        <dbReference type="Proteomes" id="UP000318405"/>
    </source>
</evidence>
<dbReference type="InterPro" id="IPR036663">
    <property type="entry name" value="Fumarylacetoacetase_C_sf"/>
</dbReference>
<sequence>MREGISMKLCTFSVATPLGPLVRTGVVTDMGVIDAAAARSAFLERSLPMAAAARVGEAQVPADMLALIGSGPQTMEWLKEAVEAAVASGRETAMKGMRMVHALADVHLLAPVPRPAGIANFSVWPAHSADAAKRGVTLTAASADAAVKPYWKGNPDSVVGPGTTLEVPPYADTIDVECEFGCVVGLGGRDLDRPGAERAIAGYTILNDVSARAVQLVEMKSGRGPSKGKDFDTGNAMGPWIVTPDELGDPKALTMSLVVNGEVLSTCPTSGMVWDFPEMLSYLSIGQTVPPGQVISAGCYAGGSARECGRVMRPGDRVELRISGIGSLNSTIGTRQPGRHIPVPDAS</sequence>
<dbReference type="OrthoDB" id="9805307at2"/>
<feature type="domain" description="Fumarylacetoacetase-like C-terminal" evidence="1">
    <location>
        <begin position="147"/>
        <end position="332"/>
    </location>
</feature>
<dbReference type="InterPro" id="IPR011234">
    <property type="entry name" value="Fumarylacetoacetase-like_C"/>
</dbReference>
<dbReference type="GO" id="GO:0016787">
    <property type="term" value="F:hydrolase activity"/>
    <property type="evidence" value="ECO:0007669"/>
    <property type="project" value="UniProtKB-KW"/>
</dbReference>
<keyword evidence="2" id="KW-0378">Hydrolase</keyword>
<dbReference type="Gene3D" id="3.90.850.10">
    <property type="entry name" value="Fumarylacetoacetase-like, C-terminal domain"/>
    <property type="match status" value="1"/>
</dbReference>
<dbReference type="EMBL" id="VLTJ01000010">
    <property type="protein sequence ID" value="TSH97390.1"/>
    <property type="molecule type" value="Genomic_DNA"/>
</dbReference>
<organism evidence="2 3">
    <name type="scientific">Verticiella sediminum</name>
    <dbReference type="NCBI Taxonomy" id="1247510"/>
    <lineage>
        <taxon>Bacteria</taxon>
        <taxon>Pseudomonadati</taxon>
        <taxon>Pseudomonadota</taxon>
        <taxon>Betaproteobacteria</taxon>
        <taxon>Burkholderiales</taxon>
        <taxon>Alcaligenaceae</taxon>
        <taxon>Verticiella</taxon>
    </lineage>
</organism>
<evidence type="ECO:0000313" key="2">
    <source>
        <dbReference type="EMBL" id="TSH97390.1"/>
    </source>
</evidence>
<dbReference type="AlphaFoldDB" id="A0A556AWT4"/>
<dbReference type="Pfam" id="PF01557">
    <property type="entry name" value="FAA_hydrolase"/>
    <property type="match status" value="1"/>
</dbReference>
<evidence type="ECO:0000259" key="1">
    <source>
        <dbReference type="Pfam" id="PF01557"/>
    </source>
</evidence>
<reference evidence="2 3" key="1">
    <citation type="submission" date="2019-07" db="EMBL/GenBank/DDBJ databases">
        <title>Qingshengfaniella alkalisoli gen. nov., sp. nov., isolated from saline soil.</title>
        <authorList>
            <person name="Xu L."/>
            <person name="Huang X.-X."/>
            <person name="Sun J.-Q."/>
        </authorList>
    </citation>
    <scope>NUCLEOTIDE SEQUENCE [LARGE SCALE GENOMIC DNA]</scope>
    <source>
        <strain evidence="2 3">DSM 27279</strain>
    </source>
</reference>